<name>A0A0C3K1V0_PISTI</name>
<keyword evidence="2" id="KW-1185">Reference proteome</keyword>
<dbReference type="HOGENOM" id="CLU_2688810_0_0_1"/>
<evidence type="ECO:0000313" key="1">
    <source>
        <dbReference type="EMBL" id="KIO03522.1"/>
    </source>
</evidence>
<reference evidence="2" key="2">
    <citation type="submission" date="2015-01" db="EMBL/GenBank/DDBJ databases">
        <title>Evolutionary Origins and Diversification of the Mycorrhizal Mutualists.</title>
        <authorList>
            <consortium name="DOE Joint Genome Institute"/>
            <consortium name="Mycorrhizal Genomics Consortium"/>
            <person name="Kohler A."/>
            <person name="Kuo A."/>
            <person name="Nagy L.G."/>
            <person name="Floudas D."/>
            <person name="Copeland A."/>
            <person name="Barry K.W."/>
            <person name="Cichocki N."/>
            <person name="Veneault-Fourrey C."/>
            <person name="LaButti K."/>
            <person name="Lindquist E.A."/>
            <person name="Lipzen A."/>
            <person name="Lundell T."/>
            <person name="Morin E."/>
            <person name="Murat C."/>
            <person name="Riley R."/>
            <person name="Ohm R."/>
            <person name="Sun H."/>
            <person name="Tunlid A."/>
            <person name="Henrissat B."/>
            <person name="Grigoriev I.V."/>
            <person name="Hibbett D.S."/>
            <person name="Martin F."/>
        </authorList>
    </citation>
    <scope>NUCLEOTIDE SEQUENCE [LARGE SCALE GENOMIC DNA]</scope>
    <source>
        <strain evidence="2">Marx 270</strain>
    </source>
</reference>
<dbReference type="AlphaFoldDB" id="A0A0C3K1V0"/>
<gene>
    <name evidence="1" type="ORF">M404DRAFT_624359</name>
</gene>
<evidence type="ECO:0000313" key="2">
    <source>
        <dbReference type="Proteomes" id="UP000054217"/>
    </source>
</evidence>
<sequence>MHNHDKNQYIGPWMAFSLRVTLIEMTATAEVGYSRCDIPSELELSETSWGCVHDSSGNSSVFVKIGTMCSCGPI</sequence>
<protein>
    <submittedName>
        <fullName evidence="1">Uncharacterized protein</fullName>
    </submittedName>
</protein>
<dbReference type="InParanoid" id="A0A0C3K1V0"/>
<reference evidence="1 2" key="1">
    <citation type="submission" date="2014-04" db="EMBL/GenBank/DDBJ databases">
        <authorList>
            <consortium name="DOE Joint Genome Institute"/>
            <person name="Kuo A."/>
            <person name="Kohler A."/>
            <person name="Costa M.D."/>
            <person name="Nagy L.G."/>
            <person name="Floudas D."/>
            <person name="Copeland A."/>
            <person name="Barry K.W."/>
            <person name="Cichocki N."/>
            <person name="Veneault-Fourrey C."/>
            <person name="LaButti K."/>
            <person name="Lindquist E.A."/>
            <person name="Lipzen A."/>
            <person name="Lundell T."/>
            <person name="Morin E."/>
            <person name="Murat C."/>
            <person name="Sun H."/>
            <person name="Tunlid A."/>
            <person name="Henrissat B."/>
            <person name="Grigoriev I.V."/>
            <person name="Hibbett D.S."/>
            <person name="Martin F."/>
            <person name="Nordberg H.P."/>
            <person name="Cantor M.N."/>
            <person name="Hua S.X."/>
        </authorList>
    </citation>
    <scope>NUCLEOTIDE SEQUENCE [LARGE SCALE GENOMIC DNA]</scope>
    <source>
        <strain evidence="1 2">Marx 270</strain>
    </source>
</reference>
<dbReference type="Proteomes" id="UP000054217">
    <property type="component" value="Unassembled WGS sequence"/>
</dbReference>
<organism evidence="1 2">
    <name type="scientific">Pisolithus tinctorius Marx 270</name>
    <dbReference type="NCBI Taxonomy" id="870435"/>
    <lineage>
        <taxon>Eukaryota</taxon>
        <taxon>Fungi</taxon>
        <taxon>Dikarya</taxon>
        <taxon>Basidiomycota</taxon>
        <taxon>Agaricomycotina</taxon>
        <taxon>Agaricomycetes</taxon>
        <taxon>Agaricomycetidae</taxon>
        <taxon>Boletales</taxon>
        <taxon>Sclerodermatineae</taxon>
        <taxon>Pisolithaceae</taxon>
        <taxon>Pisolithus</taxon>
    </lineage>
</organism>
<dbReference type="EMBL" id="KN831976">
    <property type="protein sequence ID" value="KIO03522.1"/>
    <property type="molecule type" value="Genomic_DNA"/>
</dbReference>
<proteinExistence type="predicted"/>
<accession>A0A0C3K1V0</accession>